<keyword evidence="1" id="KW-0812">Transmembrane</keyword>
<feature type="transmembrane region" description="Helical" evidence="1">
    <location>
        <begin position="61"/>
        <end position="81"/>
    </location>
</feature>
<dbReference type="Proteomes" id="UP000295807">
    <property type="component" value="Unassembled WGS sequence"/>
</dbReference>
<comment type="caution">
    <text evidence="2">The sequence shown here is derived from an EMBL/GenBank/DDBJ whole genome shotgun (WGS) entry which is preliminary data.</text>
</comment>
<feature type="transmembrane region" description="Helical" evidence="1">
    <location>
        <begin position="34"/>
        <end position="54"/>
    </location>
</feature>
<reference evidence="2 3" key="1">
    <citation type="submission" date="2019-03" db="EMBL/GenBank/DDBJ databases">
        <title>Genomic Encyclopedia of Type Strains, Phase IV (KMG-IV): sequencing the most valuable type-strain genomes for metagenomic binning, comparative biology and taxonomic classification.</title>
        <authorList>
            <person name="Goeker M."/>
        </authorList>
    </citation>
    <scope>NUCLEOTIDE SEQUENCE [LARGE SCALE GENOMIC DNA]</scope>
    <source>
        <strain evidence="2 3">DSM 21100</strain>
    </source>
</reference>
<proteinExistence type="predicted"/>
<sequence length="216" mass="24113">MKFKLTPLFLLSSGLILYGLYMLIFHVGGNGLGGLVPFLLGGAGAIGLFIYAVFRVTLAKRVWVQVGIESLVILGILYFGYKKVGFYEFRLPHDYRGHVVLVYGVDHAPALKTPFYSNKIKMVVPPSGVLLTSSLPNDNYSDPAVFLDSTLGEIQDLPKPFKRQSAPVLTDTLRCGNRKYLMDQWLIKEGSYWSLKDDTVFGLDRKLLRACTLISE</sequence>
<accession>A0A4R3KJL8</accession>
<dbReference type="AlphaFoldDB" id="A0A4R3KJL8"/>
<feature type="transmembrane region" description="Helical" evidence="1">
    <location>
        <begin position="7"/>
        <end position="28"/>
    </location>
</feature>
<dbReference type="EMBL" id="SMAD01000024">
    <property type="protein sequence ID" value="TCS83961.1"/>
    <property type="molecule type" value="Genomic_DNA"/>
</dbReference>
<organism evidence="2 3">
    <name type="scientific">Anseongella ginsenosidimutans</name>
    <dbReference type="NCBI Taxonomy" id="496056"/>
    <lineage>
        <taxon>Bacteria</taxon>
        <taxon>Pseudomonadati</taxon>
        <taxon>Bacteroidota</taxon>
        <taxon>Sphingobacteriia</taxon>
        <taxon>Sphingobacteriales</taxon>
        <taxon>Sphingobacteriaceae</taxon>
        <taxon>Anseongella</taxon>
    </lineage>
</organism>
<protein>
    <submittedName>
        <fullName evidence="2">Uncharacterized protein</fullName>
    </submittedName>
</protein>
<evidence type="ECO:0000313" key="2">
    <source>
        <dbReference type="EMBL" id="TCS83961.1"/>
    </source>
</evidence>
<keyword evidence="1" id="KW-0472">Membrane</keyword>
<keyword evidence="3" id="KW-1185">Reference proteome</keyword>
<name>A0A4R3KJL8_9SPHI</name>
<gene>
    <name evidence="2" type="ORF">EDD80_12418</name>
</gene>
<keyword evidence="1" id="KW-1133">Transmembrane helix</keyword>
<evidence type="ECO:0000313" key="3">
    <source>
        <dbReference type="Proteomes" id="UP000295807"/>
    </source>
</evidence>
<dbReference type="RefSeq" id="WP_132130774.1">
    <property type="nucleotide sequence ID" value="NZ_CP042432.1"/>
</dbReference>
<evidence type="ECO:0000256" key="1">
    <source>
        <dbReference type="SAM" id="Phobius"/>
    </source>
</evidence>